<gene>
    <name evidence="3" type="ORF">UFOVP450_45</name>
</gene>
<dbReference type="PANTHER" id="PTHR11927:SF9">
    <property type="entry name" value="L-FUCOSYLTRANSFERASE"/>
    <property type="match status" value="1"/>
</dbReference>
<dbReference type="EMBL" id="LR796421">
    <property type="protein sequence ID" value="CAB4142933.1"/>
    <property type="molecule type" value="Genomic_DNA"/>
</dbReference>
<keyword evidence="2" id="KW-0808">Transferase</keyword>
<dbReference type="InterPro" id="IPR002516">
    <property type="entry name" value="Glyco_trans_11"/>
</dbReference>
<dbReference type="PANTHER" id="PTHR11927">
    <property type="entry name" value="GALACTOSIDE 2-L-FUCOSYLTRANSFERASE"/>
    <property type="match status" value="1"/>
</dbReference>
<organism evidence="3">
    <name type="scientific">uncultured Caudovirales phage</name>
    <dbReference type="NCBI Taxonomy" id="2100421"/>
    <lineage>
        <taxon>Viruses</taxon>
        <taxon>Duplodnaviria</taxon>
        <taxon>Heunggongvirae</taxon>
        <taxon>Uroviricota</taxon>
        <taxon>Caudoviricetes</taxon>
        <taxon>Peduoviridae</taxon>
        <taxon>Maltschvirus</taxon>
        <taxon>Maltschvirus maltsch</taxon>
    </lineage>
</organism>
<evidence type="ECO:0000256" key="2">
    <source>
        <dbReference type="ARBA" id="ARBA00022679"/>
    </source>
</evidence>
<reference evidence="3" key="1">
    <citation type="submission" date="2020-04" db="EMBL/GenBank/DDBJ databases">
        <authorList>
            <person name="Chiriac C."/>
            <person name="Salcher M."/>
            <person name="Ghai R."/>
            <person name="Kavagutti S V."/>
        </authorList>
    </citation>
    <scope>NUCLEOTIDE SEQUENCE</scope>
</reference>
<protein>
    <submittedName>
        <fullName evidence="3">Fut1_Fut2_like domain containing protein</fullName>
    </submittedName>
</protein>
<dbReference type="GO" id="GO:0016020">
    <property type="term" value="C:membrane"/>
    <property type="evidence" value="ECO:0007669"/>
    <property type="project" value="InterPro"/>
</dbReference>
<name>A0A6J5MC90_9CAUD</name>
<dbReference type="GO" id="GO:0005975">
    <property type="term" value="P:carbohydrate metabolic process"/>
    <property type="evidence" value="ECO:0007669"/>
    <property type="project" value="InterPro"/>
</dbReference>
<accession>A0A6J5MC90</accession>
<dbReference type="GO" id="GO:0008107">
    <property type="term" value="F:galactoside 2-alpha-L-fucosyltransferase activity"/>
    <property type="evidence" value="ECO:0007669"/>
    <property type="project" value="InterPro"/>
</dbReference>
<evidence type="ECO:0000313" key="3">
    <source>
        <dbReference type="EMBL" id="CAB4142933.1"/>
    </source>
</evidence>
<sequence length="276" mass="32145">MITYSEIGHFGRLGNQLFQFASTYGIARKQGYPVSFPSENVDQPSIESFKDGITREVTFDIPKAFVLEEQLLLPRKSMQISQVAQEPHFHFSEAMFTIPDNCDVKGYYQSEKYFKHVEQDLRKLLTFKEEIQKKASEIYSKIEYSTVSIHIRRGDYLGLEQFHPVCEPTYYQAALSNFTNDNYQFLVFSDDIPYCESLFGDQENILYINTNDAFVDLCLMSLCDHNIIANSSFSWWGAWLNNNKNKKVIAPKKWFGPAYTNVHDTKDLYCEDWIVI</sequence>
<evidence type="ECO:0000256" key="1">
    <source>
        <dbReference type="ARBA" id="ARBA00022676"/>
    </source>
</evidence>
<dbReference type="CDD" id="cd11301">
    <property type="entry name" value="Fut1_Fut2_like"/>
    <property type="match status" value="1"/>
</dbReference>
<keyword evidence="1" id="KW-0328">Glycosyltransferase</keyword>
<proteinExistence type="predicted"/>
<dbReference type="Pfam" id="PF01531">
    <property type="entry name" value="Glyco_transf_11"/>
    <property type="match status" value="1"/>
</dbReference>
<dbReference type="Gene3D" id="3.40.50.11350">
    <property type="match status" value="1"/>
</dbReference>